<proteinExistence type="predicted"/>
<reference evidence="1" key="1">
    <citation type="submission" date="2022-11" db="EMBL/GenBank/DDBJ databases">
        <title>Genome Sequence of Boeremia exigua.</title>
        <authorList>
            <person name="Buettner E."/>
        </authorList>
    </citation>
    <scope>NUCLEOTIDE SEQUENCE</scope>
    <source>
        <strain evidence="1">CU02</strain>
    </source>
</reference>
<accession>A0ACC2I4K5</accession>
<name>A0ACC2I4K5_9PLEO</name>
<sequence length="704" mass="78204">MNDYYADATGPALLDATLAAAPSAVSNGRPDLLVFAASARSGTPTPPDPGAPAVQHHLHPVTARPPPLRRLACKPPPAELRPRPCLLVRQRTCEPPHCPGLLALPPTLAVHLSLAVARRHPPPRAFLAASRACVVLHLSLSRAALLFFALQVAPASPGSLPTTDLACTPNDLASPRRSIHLDLALPRVSAVRSRFTCPSHSTHKQRRLIVVPPASKTCRPQPESSRAPSRSQKSSRSPPSGGIEPETVITGLSFSQHLTVNMPSFYPRHQMPRQPYTPPEFVPSYHSSCGGMPYQHNAYSGQQATRQQDDYDYAERYSQLAMAMPPMYPQAGTYMAPPSLPPPSSFYDVGNTLPPMRTHEQTMQQQRAQEYNQRAQQPTKEEKPVGGVSAKLDYDMDVMTDFVRDMALQLITPGRMEPTSFRKWVYQVLCATRLPSATIVLSMSYLSIRMPMLVHEPKTDTHLYRLLTIALVLGSKFLDDNTFINRSWSEVSGIRVDELNRLEMEWLNAIDYNLHRDATELQGWNTWSDNWKEFQTRASRSNKLSPIDTSVHRRSYNANKPLPPLPMQQSYHPPAYEPASKPAMSSYNYGSYAQYDPWRSSDHSPASAPTTGPTTPEYYGATGPWAPAEGYSRRTMFGFPPLSQPAHNQHHHQQSTNYGPPAYQSQYNASAWNQHSANCGCMYCAQRHQPYFMAPGFGLQAITA</sequence>
<gene>
    <name evidence="1" type="ORF">OPT61_g7167</name>
</gene>
<dbReference type="Proteomes" id="UP001153331">
    <property type="component" value="Unassembled WGS sequence"/>
</dbReference>
<keyword evidence="2" id="KW-1185">Reference proteome</keyword>
<protein>
    <submittedName>
        <fullName evidence="1">Uncharacterized protein</fullName>
    </submittedName>
</protein>
<dbReference type="EMBL" id="JAPHNI010000566">
    <property type="protein sequence ID" value="KAJ8109833.1"/>
    <property type="molecule type" value="Genomic_DNA"/>
</dbReference>
<evidence type="ECO:0000313" key="1">
    <source>
        <dbReference type="EMBL" id="KAJ8109833.1"/>
    </source>
</evidence>
<evidence type="ECO:0000313" key="2">
    <source>
        <dbReference type="Proteomes" id="UP001153331"/>
    </source>
</evidence>
<comment type="caution">
    <text evidence="1">The sequence shown here is derived from an EMBL/GenBank/DDBJ whole genome shotgun (WGS) entry which is preliminary data.</text>
</comment>
<organism evidence="1 2">
    <name type="scientific">Boeremia exigua</name>
    <dbReference type="NCBI Taxonomy" id="749465"/>
    <lineage>
        <taxon>Eukaryota</taxon>
        <taxon>Fungi</taxon>
        <taxon>Dikarya</taxon>
        <taxon>Ascomycota</taxon>
        <taxon>Pezizomycotina</taxon>
        <taxon>Dothideomycetes</taxon>
        <taxon>Pleosporomycetidae</taxon>
        <taxon>Pleosporales</taxon>
        <taxon>Pleosporineae</taxon>
        <taxon>Didymellaceae</taxon>
        <taxon>Boeremia</taxon>
    </lineage>
</organism>